<sequence>MPRPKIHKNKAEVKKAKAANSLRYYEKKERGYRIELLLGFARTLPGKLDRLMGGSSRAYFNCLCERHHSDLVHNGRTMALEVVEARLAKLKAIHSELGPWRDEVLNLAGYTEEYKEMEAIGKNIYMHIIWMEELEYLADVEPENLFKNYMEHTLLYQRELPKDNSM</sequence>
<name>A0A9W8JM27_9AGAR</name>
<dbReference type="AlphaFoldDB" id="A0A9W8JM27"/>
<dbReference type="OrthoDB" id="10511169at2759"/>
<accession>A0A9W8JM27</accession>
<organism evidence="1 2">
    <name type="scientific">Candolleomyces eurysporus</name>
    <dbReference type="NCBI Taxonomy" id="2828524"/>
    <lineage>
        <taxon>Eukaryota</taxon>
        <taxon>Fungi</taxon>
        <taxon>Dikarya</taxon>
        <taxon>Basidiomycota</taxon>
        <taxon>Agaricomycotina</taxon>
        <taxon>Agaricomycetes</taxon>
        <taxon>Agaricomycetidae</taxon>
        <taxon>Agaricales</taxon>
        <taxon>Agaricineae</taxon>
        <taxon>Psathyrellaceae</taxon>
        <taxon>Candolleomyces</taxon>
    </lineage>
</organism>
<evidence type="ECO:0000313" key="1">
    <source>
        <dbReference type="EMBL" id="KAJ2936343.1"/>
    </source>
</evidence>
<dbReference type="EMBL" id="JANBPK010000090">
    <property type="protein sequence ID" value="KAJ2936343.1"/>
    <property type="molecule type" value="Genomic_DNA"/>
</dbReference>
<proteinExistence type="predicted"/>
<gene>
    <name evidence="1" type="ORF">H1R20_g750</name>
</gene>
<protein>
    <submittedName>
        <fullName evidence="1">Uncharacterized protein</fullName>
    </submittedName>
</protein>
<feature type="non-terminal residue" evidence="1">
    <location>
        <position position="166"/>
    </location>
</feature>
<keyword evidence="2" id="KW-1185">Reference proteome</keyword>
<evidence type="ECO:0000313" key="2">
    <source>
        <dbReference type="Proteomes" id="UP001140091"/>
    </source>
</evidence>
<dbReference type="Proteomes" id="UP001140091">
    <property type="component" value="Unassembled WGS sequence"/>
</dbReference>
<comment type="caution">
    <text evidence="1">The sequence shown here is derived from an EMBL/GenBank/DDBJ whole genome shotgun (WGS) entry which is preliminary data.</text>
</comment>
<reference evidence="1" key="1">
    <citation type="submission" date="2022-06" db="EMBL/GenBank/DDBJ databases">
        <title>Genome Sequence of Candolleomyces eurysporus.</title>
        <authorList>
            <person name="Buettner E."/>
        </authorList>
    </citation>
    <scope>NUCLEOTIDE SEQUENCE</scope>
    <source>
        <strain evidence="1">VTCC 930004</strain>
    </source>
</reference>